<dbReference type="InterPro" id="IPR036525">
    <property type="entry name" value="Tubulin/FtsZ_GTPase_sf"/>
</dbReference>
<keyword evidence="2" id="KW-0963">Cytoplasm</keyword>
<dbReference type="InterPro" id="IPR008280">
    <property type="entry name" value="Tub_FtsZ_C"/>
</dbReference>
<dbReference type="SMART" id="SM00864">
    <property type="entry name" value="Tubulin"/>
    <property type="match status" value="1"/>
</dbReference>
<protein>
    <submittedName>
        <fullName evidence="9">Tubulin alpha chain</fullName>
    </submittedName>
</protein>
<dbReference type="EMBL" id="LSRX01001541">
    <property type="protein sequence ID" value="OLP78950.1"/>
    <property type="molecule type" value="Genomic_DNA"/>
</dbReference>
<keyword evidence="4" id="KW-0547">Nucleotide-binding</keyword>
<keyword evidence="10" id="KW-1185">Reference proteome</keyword>
<evidence type="ECO:0000313" key="9">
    <source>
        <dbReference type="EMBL" id="OLP78950.1"/>
    </source>
</evidence>
<keyword evidence="6" id="KW-0342">GTP-binding</keyword>
<sequence>MPRCVMVDMEPIVVDEVRTGTYRQLFHREKLISGKEYANSFARGHHTIAKEIVDLVLDSIRKPADNGTGLQGFSVYNACGSGTGSGLSCLTIERLYVDYGKKSNISFTVWCCLLVATAVVEPYNSVLCVHSLRVTIMYCNEALFSFCRRHLDIERPKDTKVNRPIVQFNSSLSASLRFDGALNVDLTESQTYLVPYTRLHFILTSYAPVISVEKPCLDILGPRHRSNSGTADLRSEKWILVKREGHVAVFRAGNESQAIPPQGLYVPADSMRGDKEIADACKGYDKVHLCRHLICHEGQHFKKYGLARDFDGERFHDRIAELGAEKVGRTLWRWLRAAAAKPAKVLKEFGSESETEEYDERGSIDLCPKHALDYEGRRAQTCYQSQCNQVSEYLTTEFGEFAECLGSFERCFEAQEDGAERGGVEEINEDGLWKDKEDAAYVQIDAQPENICGYHAESTSKQYNIRSGRPTKTSCWDSWDTLDGLERRLPVTPNMLTWVAQRMGPHLAATAEKAFDATMVLTALNTAWFFMLRAKEYCKSNGMDYGMVLRGANLSSARTDLEDYATLQFRKTKTDQEAFGRARPCIGLVLQDYVWPPRFGHFVAVAPQRFGAGPEALKPIFRWANSEMLRRTQVQHLLQRAAAGVGLPPERFMSHSLRTWGFSLSFVPGY</sequence>
<evidence type="ECO:0000256" key="4">
    <source>
        <dbReference type="ARBA" id="ARBA00022741"/>
    </source>
</evidence>
<reference evidence="9 10" key="1">
    <citation type="submission" date="2016-02" db="EMBL/GenBank/DDBJ databases">
        <title>Genome analysis of coral dinoflagellate symbionts highlights evolutionary adaptations to a symbiotic lifestyle.</title>
        <authorList>
            <person name="Aranda M."/>
            <person name="Li Y."/>
            <person name="Liew Y.J."/>
            <person name="Baumgarten S."/>
            <person name="Simakov O."/>
            <person name="Wilson M."/>
            <person name="Piel J."/>
            <person name="Ashoor H."/>
            <person name="Bougouffa S."/>
            <person name="Bajic V.B."/>
            <person name="Ryu T."/>
            <person name="Ravasi T."/>
            <person name="Bayer T."/>
            <person name="Micklem G."/>
            <person name="Kim H."/>
            <person name="Bhak J."/>
            <person name="Lajeunesse T.C."/>
            <person name="Voolstra C.R."/>
        </authorList>
    </citation>
    <scope>NUCLEOTIDE SEQUENCE [LARGE SCALE GENOMIC DNA]</scope>
    <source>
        <strain evidence="9 10">CCMP2467</strain>
    </source>
</reference>
<name>A0A1Q9C7Q9_SYMMI</name>
<dbReference type="GO" id="GO:0006310">
    <property type="term" value="P:DNA recombination"/>
    <property type="evidence" value="ECO:0007669"/>
    <property type="project" value="InterPro"/>
</dbReference>
<dbReference type="SUPFAM" id="SSF55307">
    <property type="entry name" value="Tubulin C-terminal domain-like"/>
    <property type="match status" value="1"/>
</dbReference>
<dbReference type="InterPro" id="IPR013762">
    <property type="entry name" value="Integrase-like_cat_sf"/>
</dbReference>
<dbReference type="PANTHER" id="PTHR11588">
    <property type="entry name" value="TUBULIN"/>
    <property type="match status" value="1"/>
</dbReference>
<dbReference type="AlphaFoldDB" id="A0A1Q9C7Q9"/>
<evidence type="ECO:0000256" key="1">
    <source>
        <dbReference type="ARBA" id="ARBA00009636"/>
    </source>
</evidence>
<keyword evidence="3" id="KW-0493">Microtubule</keyword>
<dbReference type="OrthoDB" id="10318868at2759"/>
<dbReference type="GO" id="GO:0003677">
    <property type="term" value="F:DNA binding"/>
    <property type="evidence" value="ECO:0007669"/>
    <property type="project" value="InterPro"/>
</dbReference>
<organism evidence="9 10">
    <name type="scientific">Symbiodinium microadriaticum</name>
    <name type="common">Dinoflagellate</name>
    <name type="synonym">Zooxanthella microadriatica</name>
    <dbReference type="NCBI Taxonomy" id="2951"/>
    <lineage>
        <taxon>Eukaryota</taxon>
        <taxon>Sar</taxon>
        <taxon>Alveolata</taxon>
        <taxon>Dinophyceae</taxon>
        <taxon>Suessiales</taxon>
        <taxon>Symbiodiniaceae</taxon>
        <taxon>Symbiodinium</taxon>
    </lineage>
</organism>
<dbReference type="GO" id="GO:0005200">
    <property type="term" value="F:structural constituent of cytoskeleton"/>
    <property type="evidence" value="ECO:0007669"/>
    <property type="project" value="InterPro"/>
</dbReference>
<dbReference type="InterPro" id="IPR000217">
    <property type="entry name" value="Tubulin"/>
</dbReference>
<evidence type="ECO:0000256" key="2">
    <source>
        <dbReference type="ARBA" id="ARBA00022490"/>
    </source>
</evidence>
<dbReference type="PRINTS" id="PR01162">
    <property type="entry name" value="ALPHATUBULIN"/>
</dbReference>
<dbReference type="GO" id="GO:0005525">
    <property type="term" value="F:GTP binding"/>
    <property type="evidence" value="ECO:0007669"/>
    <property type="project" value="UniProtKB-KW"/>
</dbReference>
<evidence type="ECO:0000313" key="10">
    <source>
        <dbReference type="Proteomes" id="UP000186817"/>
    </source>
</evidence>
<dbReference type="GO" id="GO:0007017">
    <property type="term" value="P:microtubule-based process"/>
    <property type="evidence" value="ECO:0007669"/>
    <property type="project" value="InterPro"/>
</dbReference>
<evidence type="ECO:0000256" key="6">
    <source>
        <dbReference type="ARBA" id="ARBA00023134"/>
    </source>
</evidence>
<feature type="domain" description="Tubulin/FtsZ GTPase" evidence="8">
    <location>
        <begin position="1"/>
        <end position="180"/>
    </location>
</feature>
<comment type="similarity">
    <text evidence="1">Belongs to the tubulin family.</text>
</comment>
<comment type="caution">
    <text evidence="9">The sequence shown here is derived from an EMBL/GenBank/DDBJ whole genome shotgun (WGS) entry which is preliminary data.</text>
</comment>
<dbReference type="GO" id="GO:0015074">
    <property type="term" value="P:DNA integration"/>
    <property type="evidence" value="ECO:0007669"/>
    <property type="project" value="InterPro"/>
</dbReference>
<dbReference type="InterPro" id="IPR003008">
    <property type="entry name" value="Tubulin_FtsZ_GTPase"/>
</dbReference>
<evidence type="ECO:0000256" key="3">
    <source>
        <dbReference type="ARBA" id="ARBA00022701"/>
    </source>
</evidence>
<dbReference type="GO" id="GO:0005874">
    <property type="term" value="C:microtubule"/>
    <property type="evidence" value="ECO:0007669"/>
    <property type="project" value="UniProtKB-KW"/>
</dbReference>
<dbReference type="SUPFAM" id="SSF52490">
    <property type="entry name" value="Tubulin nucleotide-binding domain-like"/>
    <property type="match status" value="1"/>
</dbReference>
<dbReference type="Gene3D" id="3.40.50.1440">
    <property type="entry name" value="Tubulin/FtsZ, GTPase domain"/>
    <property type="match status" value="1"/>
</dbReference>
<dbReference type="GO" id="GO:0016787">
    <property type="term" value="F:hydrolase activity"/>
    <property type="evidence" value="ECO:0007669"/>
    <property type="project" value="UniProtKB-KW"/>
</dbReference>
<dbReference type="Proteomes" id="UP000186817">
    <property type="component" value="Unassembled WGS sequence"/>
</dbReference>
<dbReference type="InterPro" id="IPR002452">
    <property type="entry name" value="Alpha_tubulin"/>
</dbReference>
<evidence type="ECO:0000259" key="8">
    <source>
        <dbReference type="SMART" id="SM00864"/>
    </source>
</evidence>
<dbReference type="Pfam" id="PF00091">
    <property type="entry name" value="Tubulin"/>
    <property type="match status" value="1"/>
</dbReference>
<keyword evidence="5" id="KW-0378">Hydrolase</keyword>
<gene>
    <name evidence="9" type="ORF">AK812_SmicGene40815</name>
</gene>
<evidence type="ECO:0000256" key="7">
    <source>
        <dbReference type="ARBA" id="ARBA00049117"/>
    </source>
</evidence>
<proteinExistence type="inferred from homology"/>
<dbReference type="PRINTS" id="PR01161">
    <property type="entry name" value="TUBULIN"/>
</dbReference>
<evidence type="ECO:0000256" key="5">
    <source>
        <dbReference type="ARBA" id="ARBA00022801"/>
    </source>
</evidence>
<comment type="catalytic activity">
    <reaction evidence="7">
        <text>GTP + H2O = GDP + phosphate + H(+)</text>
        <dbReference type="Rhea" id="RHEA:19669"/>
        <dbReference type="ChEBI" id="CHEBI:15377"/>
        <dbReference type="ChEBI" id="CHEBI:15378"/>
        <dbReference type="ChEBI" id="CHEBI:37565"/>
        <dbReference type="ChEBI" id="CHEBI:43474"/>
        <dbReference type="ChEBI" id="CHEBI:58189"/>
    </reaction>
    <physiologicalReaction direction="left-to-right" evidence="7">
        <dbReference type="Rhea" id="RHEA:19670"/>
    </physiologicalReaction>
</comment>
<accession>A0A1Q9C7Q9</accession>
<dbReference type="Gene3D" id="1.10.443.10">
    <property type="entry name" value="Intergrase catalytic core"/>
    <property type="match status" value="1"/>
</dbReference>